<feature type="region of interest" description="Disordered" evidence="7">
    <location>
        <begin position="83"/>
        <end position="144"/>
    </location>
</feature>
<accession>A0AA38VJW3</accession>
<dbReference type="SMART" id="SM00066">
    <property type="entry name" value="GAL4"/>
    <property type="match status" value="1"/>
</dbReference>
<feature type="domain" description="Zn(2)-C6 fungal-type" evidence="9">
    <location>
        <begin position="44"/>
        <end position="73"/>
    </location>
</feature>
<dbReference type="GO" id="GO:0008270">
    <property type="term" value="F:zinc ion binding"/>
    <property type="evidence" value="ECO:0007669"/>
    <property type="project" value="InterPro"/>
</dbReference>
<evidence type="ECO:0000256" key="3">
    <source>
        <dbReference type="ARBA" id="ARBA00023015"/>
    </source>
</evidence>
<evidence type="ECO:0000256" key="5">
    <source>
        <dbReference type="ARBA" id="ARBA00023163"/>
    </source>
</evidence>
<dbReference type="PANTHER" id="PTHR47540">
    <property type="entry name" value="THIAMINE REPRESSIBLE GENES REGULATORY PROTEIN THI5"/>
    <property type="match status" value="1"/>
</dbReference>
<evidence type="ECO:0000256" key="1">
    <source>
        <dbReference type="ARBA" id="ARBA00004123"/>
    </source>
</evidence>
<keyword evidence="2" id="KW-0479">Metal-binding</keyword>
<dbReference type="AlphaFoldDB" id="A0AA38VJW3"/>
<dbReference type="SUPFAM" id="SSF57701">
    <property type="entry name" value="Zn2/Cys6 DNA-binding domain"/>
    <property type="match status" value="1"/>
</dbReference>
<proteinExistence type="predicted"/>
<feature type="region of interest" description="Disordered" evidence="7">
    <location>
        <begin position="1"/>
        <end position="30"/>
    </location>
</feature>
<keyword evidence="8" id="KW-1133">Transmembrane helix</keyword>
<dbReference type="Pfam" id="PF00172">
    <property type="entry name" value="Zn_clus"/>
    <property type="match status" value="1"/>
</dbReference>
<keyword evidence="6" id="KW-0539">Nucleus</keyword>
<dbReference type="InterPro" id="IPR036864">
    <property type="entry name" value="Zn2-C6_fun-type_DNA-bd_sf"/>
</dbReference>
<feature type="compositionally biased region" description="Polar residues" evidence="7">
    <location>
        <begin position="130"/>
        <end position="140"/>
    </location>
</feature>
<dbReference type="GO" id="GO:0000981">
    <property type="term" value="F:DNA-binding transcription factor activity, RNA polymerase II-specific"/>
    <property type="evidence" value="ECO:0007669"/>
    <property type="project" value="InterPro"/>
</dbReference>
<evidence type="ECO:0000259" key="9">
    <source>
        <dbReference type="PROSITE" id="PS50048"/>
    </source>
</evidence>
<dbReference type="SMART" id="SM00906">
    <property type="entry name" value="Fungal_trans"/>
    <property type="match status" value="1"/>
</dbReference>
<dbReference type="InterPro" id="IPR051711">
    <property type="entry name" value="Stress_Response_Reg"/>
</dbReference>
<dbReference type="PROSITE" id="PS50048">
    <property type="entry name" value="ZN2_CY6_FUNGAL_2"/>
    <property type="match status" value="1"/>
</dbReference>
<evidence type="ECO:0000313" key="10">
    <source>
        <dbReference type="EMBL" id="KAJ9148529.1"/>
    </source>
</evidence>
<comment type="subcellular location">
    <subcellularLocation>
        <location evidence="1">Nucleus</location>
    </subcellularLocation>
</comment>
<dbReference type="PANTHER" id="PTHR47540:SF3">
    <property type="entry name" value="ZN(II)2CYS6 TRANSCRIPTION FACTOR (EUROFUNG)"/>
    <property type="match status" value="1"/>
</dbReference>
<dbReference type="Gene3D" id="4.10.240.10">
    <property type="entry name" value="Zn(2)-C6 fungal-type DNA-binding domain"/>
    <property type="match status" value="1"/>
</dbReference>
<reference evidence="10" key="1">
    <citation type="submission" date="2022-07" db="EMBL/GenBank/DDBJ databases">
        <title>Fungi with potential for degradation of polypropylene.</title>
        <authorList>
            <person name="Gostincar C."/>
        </authorList>
    </citation>
    <scope>NUCLEOTIDE SEQUENCE</scope>
    <source>
        <strain evidence="10">EXF-13308</strain>
    </source>
</reference>
<dbReference type="Proteomes" id="UP001174694">
    <property type="component" value="Unassembled WGS sequence"/>
</dbReference>
<evidence type="ECO:0000256" key="6">
    <source>
        <dbReference type="ARBA" id="ARBA00023242"/>
    </source>
</evidence>
<dbReference type="InterPro" id="IPR001138">
    <property type="entry name" value="Zn2Cys6_DnaBD"/>
</dbReference>
<evidence type="ECO:0000256" key="2">
    <source>
        <dbReference type="ARBA" id="ARBA00022723"/>
    </source>
</evidence>
<keyword evidence="8" id="KW-0472">Membrane</keyword>
<keyword evidence="4" id="KW-0238">DNA-binding</keyword>
<keyword evidence="8" id="KW-0812">Transmembrane</keyword>
<evidence type="ECO:0000256" key="4">
    <source>
        <dbReference type="ARBA" id="ARBA00023125"/>
    </source>
</evidence>
<organism evidence="10 11">
    <name type="scientific">Pleurostoma richardsiae</name>
    <dbReference type="NCBI Taxonomy" id="41990"/>
    <lineage>
        <taxon>Eukaryota</taxon>
        <taxon>Fungi</taxon>
        <taxon>Dikarya</taxon>
        <taxon>Ascomycota</taxon>
        <taxon>Pezizomycotina</taxon>
        <taxon>Sordariomycetes</taxon>
        <taxon>Sordariomycetidae</taxon>
        <taxon>Calosphaeriales</taxon>
        <taxon>Pleurostomataceae</taxon>
        <taxon>Pleurostoma</taxon>
    </lineage>
</organism>
<keyword evidence="11" id="KW-1185">Reference proteome</keyword>
<evidence type="ECO:0000256" key="8">
    <source>
        <dbReference type="SAM" id="Phobius"/>
    </source>
</evidence>
<comment type="caution">
    <text evidence="10">The sequence shown here is derived from an EMBL/GenBank/DDBJ whole genome shotgun (WGS) entry which is preliminary data.</text>
</comment>
<keyword evidence="5" id="KW-0804">Transcription</keyword>
<protein>
    <submittedName>
        <fullName evidence="10">Fungal specific transcription factor domain-containing protein</fullName>
    </submittedName>
</protein>
<feature type="transmembrane region" description="Helical" evidence="8">
    <location>
        <begin position="558"/>
        <end position="576"/>
    </location>
</feature>
<gene>
    <name evidence="10" type="ORF">NKR23_g4942</name>
</gene>
<evidence type="ECO:0000313" key="11">
    <source>
        <dbReference type="Proteomes" id="UP001174694"/>
    </source>
</evidence>
<dbReference type="PROSITE" id="PS00463">
    <property type="entry name" value="ZN2_CY6_FUNGAL_1"/>
    <property type="match status" value="1"/>
</dbReference>
<evidence type="ECO:0000256" key="7">
    <source>
        <dbReference type="SAM" id="MobiDB-lite"/>
    </source>
</evidence>
<dbReference type="Pfam" id="PF04082">
    <property type="entry name" value="Fungal_trans"/>
    <property type="match status" value="1"/>
</dbReference>
<name>A0AA38VJW3_9PEZI</name>
<keyword evidence="3" id="KW-0805">Transcription regulation</keyword>
<dbReference type="GO" id="GO:0005634">
    <property type="term" value="C:nucleus"/>
    <property type="evidence" value="ECO:0007669"/>
    <property type="project" value="UniProtKB-SubCell"/>
</dbReference>
<sequence length="712" mass="79626">MDPAADDSGLARPFDHPLDPHSSAHLASHGERTWGVRRMRVSRACDRCKKRKIRCTGKQPCNVCVRATASCLYTAPYGRGVPPPPTMPGDFYAPPPIAREDYHPQASGTRPEPEPEPEPASDGVGLGATISLTDPSSRTSPAPPMTDLQGHYVGPASGVSFLLRVQQRLRYSDETSSTFTFGDAPLPDYDPVPSVMVSGEETAQLVRKFFEYTMPIDRFFHRPTIEAWLQEFHSTMGSMKKTEDAPAQRAVLWMIFAMAQEHMTQESNAAVDNKSIRYFLAADYHLSKLRGCVTLAKVQAQLCQCYWLLGRSRMNHCWELFGSTARLALVLGLHRTQAHNAAGRNISRIDLECSRRTFWSAYYLDTYLTIALGRPRIFHDEDIDVEWPSGLDDDELYMNRLTSHPHVSYGYSTALAPVAFYKLSRIQSKVLRDLYSIRPISVARQCSLAAQYSQDLELWRADVPRFLDADGRDSAPLIPIFQRQRDVLNLVYWHTIILIHRPFLLRNFSHLPHSRRNTYGGHHRAQVEDGVSECLAAALRIVKMVDERCQSGMMSRSFWGTFYFAFSAAVVLYVYAIEESSSPPDTYQTFLEAASRCQSQLSHIAGRESLGARYCLVLEELRLEAKRRIEGETGRSLTDPDSSTAGGTMVDATLDNRGITAGDISGTVDGRVAYTDTGGGDFVGFRAGLAFVPADITSWLQFESMVGDRFTP</sequence>
<dbReference type="GO" id="GO:0006351">
    <property type="term" value="P:DNA-templated transcription"/>
    <property type="evidence" value="ECO:0007669"/>
    <property type="project" value="InterPro"/>
</dbReference>
<dbReference type="GO" id="GO:0043565">
    <property type="term" value="F:sequence-specific DNA binding"/>
    <property type="evidence" value="ECO:0007669"/>
    <property type="project" value="TreeGrafter"/>
</dbReference>
<dbReference type="GO" id="GO:0045944">
    <property type="term" value="P:positive regulation of transcription by RNA polymerase II"/>
    <property type="evidence" value="ECO:0007669"/>
    <property type="project" value="TreeGrafter"/>
</dbReference>
<dbReference type="EMBL" id="JANBVO010000012">
    <property type="protein sequence ID" value="KAJ9148529.1"/>
    <property type="molecule type" value="Genomic_DNA"/>
</dbReference>
<dbReference type="CDD" id="cd12148">
    <property type="entry name" value="fungal_TF_MHR"/>
    <property type="match status" value="1"/>
</dbReference>
<feature type="compositionally biased region" description="Pro residues" evidence="7">
    <location>
        <begin position="83"/>
        <end position="97"/>
    </location>
</feature>
<dbReference type="CDD" id="cd00067">
    <property type="entry name" value="GAL4"/>
    <property type="match status" value="1"/>
</dbReference>
<dbReference type="InterPro" id="IPR007219">
    <property type="entry name" value="XnlR_reg_dom"/>
</dbReference>